<protein>
    <submittedName>
        <fullName evidence="4">Peptidoglycan-binding protein</fullName>
    </submittedName>
</protein>
<feature type="region of interest" description="Disordered" evidence="1">
    <location>
        <begin position="464"/>
        <end position="498"/>
    </location>
</feature>
<proteinExistence type="predicted"/>
<evidence type="ECO:0000313" key="5">
    <source>
        <dbReference type="Proteomes" id="UP000503336"/>
    </source>
</evidence>
<reference evidence="4 5" key="1">
    <citation type="submission" date="2020-02" db="EMBL/GenBank/DDBJ databases">
        <title>complete genome sequence of Rhodobacteraceae bacterium.</title>
        <authorList>
            <person name="Park J."/>
            <person name="Kim Y.-S."/>
            <person name="Kim K.-H."/>
        </authorList>
    </citation>
    <scope>NUCLEOTIDE SEQUENCE [LARGE SCALE GENOMIC DNA]</scope>
    <source>
        <strain evidence="4 5">RR4-56</strain>
    </source>
</reference>
<feature type="chain" id="PRO_5029575718" evidence="2">
    <location>
        <begin position="29"/>
        <end position="498"/>
    </location>
</feature>
<evidence type="ECO:0000256" key="2">
    <source>
        <dbReference type="SAM" id="SignalP"/>
    </source>
</evidence>
<name>A0A7L5BV54_9RHOB</name>
<dbReference type="InterPro" id="IPR036365">
    <property type="entry name" value="PGBD-like_sf"/>
</dbReference>
<feature type="compositionally biased region" description="Low complexity" evidence="1">
    <location>
        <begin position="464"/>
        <end position="474"/>
    </location>
</feature>
<keyword evidence="2" id="KW-0732">Signal</keyword>
<evidence type="ECO:0000313" key="4">
    <source>
        <dbReference type="EMBL" id="QIE55231.1"/>
    </source>
</evidence>
<dbReference type="EMBL" id="CP049056">
    <property type="protein sequence ID" value="QIE55231.1"/>
    <property type="molecule type" value="Genomic_DNA"/>
</dbReference>
<evidence type="ECO:0000256" key="1">
    <source>
        <dbReference type="SAM" id="MobiDB-lite"/>
    </source>
</evidence>
<keyword evidence="5" id="KW-1185">Reference proteome</keyword>
<dbReference type="RefSeq" id="WP_165096804.1">
    <property type="nucleotide sequence ID" value="NZ_CP049056.1"/>
</dbReference>
<organism evidence="4 5">
    <name type="scientific">Pikeienuella piscinae</name>
    <dbReference type="NCBI Taxonomy" id="2748098"/>
    <lineage>
        <taxon>Bacteria</taxon>
        <taxon>Pseudomonadati</taxon>
        <taxon>Pseudomonadota</taxon>
        <taxon>Alphaproteobacteria</taxon>
        <taxon>Rhodobacterales</taxon>
        <taxon>Paracoccaceae</taxon>
        <taxon>Pikeienuella</taxon>
    </lineage>
</organism>
<dbReference type="Gene3D" id="1.10.101.10">
    <property type="entry name" value="PGBD-like superfamily/PGBD"/>
    <property type="match status" value="1"/>
</dbReference>
<dbReference type="Pfam" id="PF01471">
    <property type="entry name" value="PG_binding_1"/>
    <property type="match status" value="1"/>
</dbReference>
<feature type="domain" description="Peptidoglycan binding-like" evidence="3">
    <location>
        <begin position="99"/>
        <end position="144"/>
    </location>
</feature>
<dbReference type="Proteomes" id="UP000503336">
    <property type="component" value="Chromosome"/>
</dbReference>
<dbReference type="KEGG" id="hdh:G5B40_07055"/>
<feature type="signal peptide" evidence="2">
    <location>
        <begin position="1"/>
        <end position="28"/>
    </location>
</feature>
<dbReference type="InterPro" id="IPR002477">
    <property type="entry name" value="Peptidoglycan-bd-like"/>
</dbReference>
<gene>
    <name evidence="4" type="ORF">G5B40_07055</name>
</gene>
<dbReference type="SUPFAM" id="SSF47090">
    <property type="entry name" value="PGBD-like"/>
    <property type="match status" value="1"/>
</dbReference>
<sequence length="498" mass="51554">MAFMHFNRRLTSVAAALAILATAPSTSAGEVGAGILGGVIGGVVGSAITNSVNNSRQRQQQTVVREREVIVHRERPRTRTVYVDRTPSIDPYTRAENRRTQQALNYFGFNAGAPDGVVGARTRRAVQSYQTYMNFPVTGYLTPQEQGFLVTSYDRALAGGPNTMQIVAGDPNGVRAILPHYWSGQTAPVAPQVQPQPQQPANQITINVPQQQAVAAAQPEAAAPAAPAAAPAQTQTASAEAAPAAPSGALPMFVAGPIEASMSSFCARVAAPSPLPGVDVQNAALSAEGESVLASQFCAARGQALVESDRIAATIQGVTRGEMQKQCEAFAPSMDKYVATLVSEGAPAAKSALQAYVVGTGIPMQALAANSRICLGIGYGADNARVTLASSMILVGIGEVGFGEVLGYHLAYGFGAPENRARAADWLEDASSALRSGARPVVADASPDRPQLLQAMAARLRGAPAQALAPAQPQDVSAPPAAGGFQMPGAEPEPKKQL</sequence>
<evidence type="ECO:0000259" key="3">
    <source>
        <dbReference type="Pfam" id="PF01471"/>
    </source>
</evidence>
<dbReference type="AlphaFoldDB" id="A0A7L5BV54"/>
<accession>A0A7L5BV54</accession>
<dbReference type="InterPro" id="IPR036366">
    <property type="entry name" value="PGBDSf"/>
</dbReference>